<evidence type="ECO:0000313" key="2">
    <source>
        <dbReference type="EMBL" id="MDT0558962.1"/>
    </source>
</evidence>
<sequence length="289" mass="32555">MKRIVLIILISCFSLVTSAQDTVLVDGKPLELKTEISGKLDLLWNIIDRNYRYFIRTEDGKVSELLNTKKEGRTYNEEYKDILGSLTSKDTSKLKFTLYSLRNFIDAYNEATDSGYVSKTTSSKVQLRLGLNGGITNNPFVENPTNEKVPLAVLELELLEKNILPRHSGFLQVRRAFENDNFKYSTTEFSIGYRYRIIKSETFSFYGQVKFATLNFAKAEIEIPQGPATVTNTLKDTAFDTPFIFGVGAELAVGDSGFITLNYGELFALLLDNQGNFSTDITLGYKLTL</sequence>
<name>A0ABU2YMA4_9FLAO</name>
<evidence type="ECO:0000313" key="3">
    <source>
        <dbReference type="Proteomes" id="UP001259492"/>
    </source>
</evidence>
<reference evidence="2 3" key="1">
    <citation type="submission" date="2023-09" db="EMBL/GenBank/DDBJ databases">
        <authorList>
            <person name="Rey-Velasco X."/>
        </authorList>
    </citation>
    <scope>NUCLEOTIDE SEQUENCE [LARGE SCALE GENOMIC DNA]</scope>
    <source>
        <strain evidence="2 3">W332</strain>
    </source>
</reference>
<protein>
    <recommendedName>
        <fullName evidence="4">Outer membrane protein beta-barrel domain-containing protein</fullName>
    </recommendedName>
</protein>
<evidence type="ECO:0008006" key="4">
    <source>
        <dbReference type="Google" id="ProtNLM"/>
    </source>
</evidence>
<organism evidence="2 3">
    <name type="scientific">Microcosmobacter mediterraneus</name>
    <dbReference type="NCBI Taxonomy" id="3075607"/>
    <lineage>
        <taxon>Bacteria</taxon>
        <taxon>Pseudomonadati</taxon>
        <taxon>Bacteroidota</taxon>
        <taxon>Flavobacteriia</taxon>
        <taxon>Flavobacteriales</taxon>
        <taxon>Flavobacteriaceae</taxon>
        <taxon>Microcosmobacter</taxon>
    </lineage>
</organism>
<accession>A0ABU2YMA4</accession>
<feature type="signal peptide" evidence="1">
    <location>
        <begin position="1"/>
        <end position="19"/>
    </location>
</feature>
<keyword evidence="3" id="KW-1185">Reference proteome</keyword>
<keyword evidence="1" id="KW-0732">Signal</keyword>
<dbReference type="Proteomes" id="UP001259492">
    <property type="component" value="Unassembled WGS sequence"/>
</dbReference>
<dbReference type="EMBL" id="JAVRIA010000005">
    <property type="protein sequence ID" value="MDT0558962.1"/>
    <property type="molecule type" value="Genomic_DNA"/>
</dbReference>
<proteinExistence type="predicted"/>
<comment type="caution">
    <text evidence="2">The sequence shown here is derived from an EMBL/GenBank/DDBJ whole genome shotgun (WGS) entry which is preliminary data.</text>
</comment>
<gene>
    <name evidence="2" type="ORF">RM697_09905</name>
</gene>
<feature type="chain" id="PRO_5045491275" description="Outer membrane protein beta-barrel domain-containing protein" evidence="1">
    <location>
        <begin position="20"/>
        <end position="289"/>
    </location>
</feature>
<dbReference type="RefSeq" id="WP_311427727.1">
    <property type="nucleotide sequence ID" value="NZ_JAVRIA010000005.1"/>
</dbReference>
<evidence type="ECO:0000256" key="1">
    <source>
        <dbReference type="SAM" id="SignalP"/>
    </source>
</evidence>